<dbReference type="InterPro" id="IPR050109">
    <property type="entry name" value="HTH-type_TetR-like_transc_reg"/>
</dbReference>
<organism evidence="5 6">
    <name type="scientific">Planomonospora alba</name>
    <dbReference type="NCBI Taxonomy" id="161354"/>
    <lineage>
        <taxon>Bacteria</taxon>
        <taxon>Bacillati</taxon>
        <taxon>Actinomycetota</taxon>
        <taxon>Actinomycetes</taxon>
        <taxon>Streptosporangiales</taxon>
        <taxon>Streptosporangiaceae</taxon>
        <taxon>Planomonospora</taxon>
    </lineage>
</organism>
<dbReference type="PROSITE" id="PS50977">
    <property type="entry name" value="HTH_TETR_2"/>
    <property type="match status" value="1"/>
</dbReference>
<sequence>MDDRLTGAGGDPVDGKAPDHPAAPAGRAGRELPVLGPGTAARSRPPVRERSDAARNRARVLAAAERLFATRDARQVTMDEIARAAGVGRATLYRRYPDPASIALALLDEHERRLQEHILGGAPPLGPGASPADRLAAFYAASIDLLEQHLHLALGAETGGTRFATGAYTFWRAHVRMLLADAGAPDPDGAVEAALAPLAPEVYRFQRHTLGLPKERIAASLSWLARRMADPGPGAAADGR</sequence>
<feature type="DNA-binding region" description="H-T-H motif" evidence="2">
    <location>
        <begin position="77"/>
        <end position="96"/>
    </location>
</feature>
<keyword evidence="6" id="KW-1185">Reference proteome</keyword>
<dbReference type="Gene3D" id="1.10.357.10">
    <property type="entry name" value="Tetracycline Repressor, domain 2"/>
    <property type="match status" value="1"/>
</dbReference>
<accession>A0ABP6NLV1</accession>
<feature type="region of interest" description="Disordered" evidence="3">
    <location>
        <begin position="1"/>
        <end position="54"/>
    </location>
</feature>
<dbReference type="Pfam" id="PF00440">
    <property type="entry name" value="TetR_N"/>
    <property type="match status" value="1"/>
</dbReference>
<protein>
    <submittedName>
        <fullName evidence="5">TetR/AcrR family transcriptional regulator</fullName>
    </submittedName>
</protein>
<keyword evidence="1 2" id="KW-0238">DNA-binding</keyword>
<name>A0ABP6NLV1_9ACTN</name>
<dbReference type="Proteomes" id="UP001500320">
    <property type="component" value="Unassembled WGS sequence"/>
</dbReference>
<dbReference type="InterPro" id="IPR009057">
    <property type="entry name" value="Homeodomain-like_sf"/>
</dbReference>
<dbReference type="SUPFAM" id="SSF46689">
    <property type="entry name" value="Homeodomain-like"/>
    <property type="match status" value="1"/>
</dbReference>
<evidence type="ECO:0000256" key="2">
    <source>
        <dbReference type="PROSITE-ProRule" id="PRU00335"/>
    </source>
</evidence>
<evidence type="ECO:0000313" key="6">
    <source>
        <dbReference type="Proteomes" id="UP001500320"/>
    </source>
</evidence>
<dbReference type="InterPro" id="IPR001647">
    <property type="entry name" value="HTH_TetR"/>
</dbReference>
<evidence type="ECO:0000313" key="5">
    <source>
        <dbReference type="EMBL" id="GAA3150774.1"/>
    </source>
</evidence>
<dbReference type="EMBL" id="BAAAUT010000041">
    <property type="protein sequence ID" value="GAA3150774.1"/>
    <property type="molecule type" value="Genomic_DNA"/>
</dbReference>
<evidence type="ECO:0000256" key="1">
    <source>
        <dbReference type="ARBA" id="ARBA00023125"/>
    </source>
</evidence>
<comment type="caution">
    <text evidence="5">The sequence shown here is derived from an EMBL/GenBank/DDBJ whole genome shotgun (WGS) entry which is preliminary data.</text>
</comment>
<proteinExistence type="predicted"/>
<dbReference type="PANTHER" id="PTHR30055:SF209">
    <property type="entry name" value="POSSIBLE TRANSCRIPTIONAL REGULATORY PROTEIN (PROBABLY TETR-FAMILY)"/>
    <property type="match status" value="1"/>
</dbReference>
<feature type="domain" description="HTH tetR-type" evidence="4">
    <location>
        <begin position="54"/>
        <end position="114"/>
    </location>
</feature>
<dbReference type="RefSeq" id="WP_344863024.1">
    <property type="nucleotide sequence ID" value="NZ_BAAAUT010000041.1"/>
</dbReference>
<gene>
    <name evidence="5" type="ORF">GCM10010466_47340</name>
</gene>
<dbReference type="PANTHER" id="PTHR30055">
    <property type="entry name" value="HTH-TYPE TRANSCRIPTIONAL REGULATOR RUTR"/>
    <property type="match status" value="1"/>
</dbReference>
<evidence type="ECO:0000259" key="4">
    <source>
        <dbReference type="PROSITE" id="PS50977"/>
    </source>
</evidence>
<reference evidence="6" key="1">
    <citation type="journal article" date="2019" name="Int. J. Syst. Evol. Microbiol.">
        <title>The Global Catalogue of Microorganisms (GCM) 10K type strain sequencing project: providing services to taxonomists for standard genome sequencing and annotation.</title>
        <authorList>
            <consortium name="The Broad Institute Genomics Platform"/>
            <consortium name="The Broad Institute Genome Sequencing Center for Infectious Disease"/>
            <person name="Wu L."/>
            <person name="Ma J."/>
        </authorList>
    </citation>
    <scope>NUCLEOTIDE SEQUENCE [LARGE SCALE GENOMIC DNA]</scope>
    <source>
        <strain evidence="6">JCM 9373</strain>
    </source>
</reference>
<evidence type="ECO:0000256" key="3">
    <source>
        <dbReference type="SAM" id="MobiDB-lite"/>
    </source>
</evidence>